<dbReference type="SUPFAM" id="SSF118352">
    <property type="entry name" value="HSP33 redox switch-like"/>
    <property type="match status" value="1"/>
</dbReference>
<dbReference type="Proteomes" id="UP000683139">
    <property type="component" value="Unassembled WGS sequence"/>
</dbReference>
<evidence type="ECO:0000313" key="6">
    <source>
        <dbReference type="EMBL" id="GIP18607.1"/>
    </source>
</evidence>
<evidence type="ECO:0008006" key="8">
    <source>
        <dbReference type="Google" id="ProtNLM"/>
    </source>
</evidence>
<dbReference type="RefSeq" id="WP_213519248.1">
    <property type="nucleotide sequence ID" value="NZ_BOSE01000009.1"/>
</dbReference>
<keyword evidence="3" id="KW-1015">Disulfide bond</keyword>
<dbReference type="AlphaFoldDB" id="A0A920CVW0"/>
<sequence length="286" mass="32366">MNNYMTKILASNKQARILFTENTDLIRKICSNQNTNKLLKTLLARTVSCASLLTGLLKENHRISLKVSASKRNYKVYADVDAEGNVRGFIGDDLLNALNEEISPFTVEQFIGDRGCIQMTNDIGMNSIITGITDMPYRNIVDDISYYYSQSEQTPTWISTYIIFNEQDQIALSRAVLVQLLPGSPLTLLQQIRKIITDSKPIFLNATDKDTMKELPFTIFDDAEFLETKPMQLYCGCSKEMFYSMLYALGQEEILNACISGSTIEFACNVCGSKYMFHPEELKNLL</sequence>
<keyword evidence="1" id="KW-0963">Cytoplasm</keyword>
<comment type="caution">
    <text evidence="6">The sequence shown here is derived from an EMBL/GenBank/DDBJ whole genome shotgun (WGS) entry which is preliminary data.</text>
</comment>
<evidence type="ECO:0000256" key="5">
    <source>
        <dbReference type="ARBA" id="ARBA00023284"/>
    </source>
</evidence>
<dbReference type="GO" id="GO:0042026">
    <property type="term" value="P:protein refolding"/>
    <property type="evidence" value="ECO:0007669"/>
    <property type="project" value="TreeGrafter"/>
</dbReference>
<dbReference type="EMBL" id="BOSE01000009">
    <property type="protein sequence ID" value="GIP18607.1"/>
    <property type="molecule type" value="Genomic_DNA"/>
</dbReference>
<dbReference type="InterPro" id="IPR016154">
    <property type="entry name" value="Heat_shock_Hsp33_C"/>
</dbReference>
<evidence type="ECO:0000256" key="4">
    <source>
        <dbReference type="ARBA" id="ARBA00023186"/>
    </source>
</evidence>
<dbReference type="GO" id="GO:0005737">
    <property type="term" value="C:cytoplasm"/>
    <property type="evidence" value="ECO:0007669"/>
    <property type="project" value="InterPro"/>
</dbReference>
<keyword evidence="2" id="KW-0862">Zinc</keyword>
<keyword evidence="4" id="KW-0143">Chaperone</keyword>
<dbReference type="Gene3D" id="3.55.30.10">
    <property type="entry name" value="Hsp33 domain"/>
    <property type="match status" value="1"/>
</dbReference>
<accession>A0A920CVW0</accession>
<dbReference type="InterPro" id="IPR016153">
    <property type="entry name" value="Heat_shock_Hsp33_N"/>
</dbReference>
<dbReference type="Gene3D" id="3.90.1280.10">
    <property type="entry name" value="HSP33 redox switch-like"/>
    <property type="match status" value="1"/>
</dbReference>
<dbReference type="GO" id="GO:0044183">
    <property type="term" value="F:protein folding chaperone"/>
    <property type="evidence" value="ECO:0007669"/>
    <property type="project" value="TreeGrafter"/>
</dbReference>
<dbReference type="InterPro" id="IPR000397">
    <property type="entry name" value="Heat_shock_Hsp33"/>
</dbReference>
<dbReference type="PANTHER" id="PTHR30111">
    <property type="entry name" value="33 KDA CHAPERONIN"/>
    <property type="match status" value="1"/>
</dbReference>
<evidence type="ECO:0000256" key="2">
    <source>
        <dbReference type="ARBA" id="ARBA00022833"/>
    </source>
</evidence>
<name>A0A920CVW0_9BACL</name>
<dbReference type="SUPFAM" id="SSF64397">
    <property type="entry name" value="Hsp33 domain"/>
    <property type="match status" value="1"/>
</dbReference>
<dbReference type="GO" id="GO:0051082">
    <property type="term" value="F:unfolded protein binding"/>
    <property type="evidence" value="ECO:0007669"/>
    <property type="project" value="InterPro"/>
</dbReference>
<protein>
    <recommendedName>
        <fullName evidence="8">Hsp33 family molecular chaperone HslO</fullName>
    </recommendedName>
</protein>
<dbReference type="PIRSF" id="PIRSF005261">
    <property type="entry name" value="Heat_shock_Hsp33"/>
    <property type="match status" value="1"/>
</dbReference>
<gene>
    <name evidence="6" type="ORF">J40TS1_42490</name>
</gene>
<evidence type="ECO:0000256" key="3">
    <source>
        <dbReference type="ARBA" id="ARBA00023157"/>
    </source>
</evidence>
<dbReference type="PANTHER" id="PTHR30111:SF1">
    <property type="entry name" value="33 KDA CHAPERONIN"/>
    <property type="match status" value="1"/>
</dbReference>
<dbReference type="Pfam" id="PF01430">
    <property type="entry name" value="HSP33"/>
    <property type="match status" value="1"/>
</dbReference>
<keyword evidence="5" id="KW-0676">Redox-active center</keyword>
<keyword evidence="7" id="KW-1185">Reference proteome</keyword>
<organism evidence="6 7">
    <name type="scientific">Paenibacillus montaniterrae</name>
    <dbReference type="NCBI Taxonomy" id="429341"/>
    <lineage>
        <taxon>Bacteria</taxon>
        <taxon>Bacillati</taxon>
        <taxon>Bacillota</taxon>
        <taxon>Bacilli</taxon>
        <taxon>Bacillales</taxon>
        <taxon>Paenibacillaceae</taxon>
        <taxon>Paenibacillus</taxon>
    </lineage>
</organism>
<proteinExistence type="predicted"/>
<evidence type="ECO:0000256" key="1">
    <source>
        <dbReference type="ARBA" id="ARBA00022490"/>
    </source>
</evidence>
<evidence type="ECO:0000313" key="7">
    <source>
        <dbReference type="Proteomes" id="UP000683139"/>
    </source>
</evidence>
<reference evidence="6" key="1">
    <citation type="submission" date="2021-03" db="EMBL/GenBank/DDBJ databases">
        <title>Antimicrobial resistance genes in bacteria isolated from Japanese honey, and their potential for conferring macrolide and lincosamide resistance in the American foulbrood pathogen Paenibacillus larvae.</title>
        <authorList>
            <person name="Okamoto M."/>
            <person name="Kumagai M."/>
            <person name="Kanamori H."/>
            <person name="Takamatsu D."/>
        </authorList>
    </citation>
    <scope>NUCLEOTIDE SEQUENCE</scope>
    <source>
        <strain evidence="6">J40TS1</strain>
    </source>
</reference>